<accession>E0U6U3</accession>
<dbReference type="RefSeq" id="WP_013324048.1">
    <property type="nucleotide sequence ID" value="NC_014501.1"/>
</dbReference>
<protein>
    <submittedName>
        <fullName evidence="2">Sulfotransferase</fullName>
    </submittedName>
</protein>
<evidence type="ECO:0000313" key="3">
    <source>
        <dbReference type="Proteomes" id="UP000008206"/>
    </source>
</evidence>
<dbReference type="PANTHER" id="PTHR10605">
    <property type="entry name" value="HEPARAN SULFATE SULFOTRANSFERASE"/>
    <property type="match status" value="1"/>
</dbReference>
<dbReference type="KEGG" id="cyj:Cyan7822_4057"/>
<dbReference type="AlphaFoldDB" id="E0U6U3"/>
<name>E0U6U3_GLOV7</name>
<dbReference type="Pfam" id="PF13469">
    <property type="entry name" value="Sulfotransfer_3"/>
    <property type="match status" value="1"/>
</dbReference>
<dbReference type="eggNOG" id="COG4424">
    <property type="taxonomic scope" value="Bacteria"/>
</dbReference>
<dbReference type="InterPro" id="IPR027417">
    <property type="entry name" value="P-loop_NTPase"/>
</dbReference>
<keyword evidence="3" id="KW-1185">Reference proteome</keyword>
<dbReference type="Proteomes" id="UP000008206">
    <property type="component" value="Chromosome"/>
</dbReference>
<reference evidence="3" key="1">
    <citation type="journal article" date="2011" name="MBio">
        <title>Novel metabolic attributes of the genus Cyanothece, comprising a group of unicellular nitrogen-fixing Cyanobacteria.</title>
        <authorList>
            <person name="Bandyopadhyay A."/>
            <person name="Elvitigala T."/>
            <person name="Welsh E."/>
            <person name="Stockel J."/>
            <person name="Liberton M."/>
            <person name="Min H."/>
            <person name="Sherman L.A."/>
            <person name="Pakrasi H.B."/>
        </authorList>
    </citation>
    <scope>NUCLEOTIDE SEQUENCE [LARGE SCALE GENOMIC DNA]</scope>
    <source>
        <strain evidence="3">PCC 7822</strain>
    </source>
</reference>
<dbReference type="InterPro" id="IPR037359">
    <property type="entry name" value="NST/OST"/>
</dbReference>
<sequence length="293" mass="34663">MIFPNFFILGTAQAGTMALQSYLQQHPQIYMTSEKINRATLPAKEFKLSRNKKINQLTIANPLDLPKKITKDMAIGTACPVYLYNPNVAPKIYEYCPQVRLIVILRHPVLRAYINFLHLFLERREPHQDFLAALQAESQRIQKHSPWFTHYIQLGFYGQQLKRYYQLFSPEQIKVYLYEDFLIEPLNILKDICHFLQVDPKLLPKISREFTQSEIPAPNFSPRFFNSLNCLTKILNSFRDFSVFQKHQAHNIMLPEMSLTSRKFLLDLYREDILQCQDLIRRDLSAWLKPDFF</sequence>
<dbReference type="STRING" id="497965.Cyan7822_4057"/>
<dbReference type="GO" id="GO:0008146">
    <property type="term" value="F:sulfotransferase activity"/>
    <property type="evidence" value="ECO:0007669"/>
    <property type="project" value="InterPro"/>
</dbReference>
<evidence type="ECO:0000256" key="1">
    <source>
        <dbReference type="ARBA" id="ARBA00022679"/>
    </source>
</evidence>
<dbReference type="HOGENOM" id="CLU_017703_1_1_3"/>
<dbReference type="OrthoDB" id="9797480at2"/>
<dbReference type="SUPFAM" id="SSF52540">
    <property type="entry name" value="P-loop containing nucleoside triphosphate hydrolases"/>
    <property type="match status" value="1"/>
</dbReference>
<proteinExistence type="predicted"/>
<organism evidence="2 3">
    <name type="scientific">Gloeothece verrucosa (strain PCC 7822)</name>
    <name type="common">Cyanothece sp. (strain PCC 7822)</name>
    <dbReference type="NCBI Taxonomy" id="497965"/>
    <lineage>
        <taxon>Bacteria</taxon>
        <taxon>Bacillati</taxon>
        <taxon>Cyanobacteriota</taxon>
        <taxon>Cyanophyceae</taxon>
        <taxon>Oscillatoriophycideae</taxon>
        <taxon>Chroococcales</taxon>
        <taxon>Aphanothecaceae</taxon>
        <taxon>Gloeothece</taxon>
        <taxon>Gloeothece verrucosa</taxon>
    </lineage>
</organism>
<dbReference type="EMBL" id="CP002198">
    <property type="protein sequence ID" value="ADN15980.1"/>
    <property type="molecule type" value="Genomic_DNA"/>
</dbReference>
<dbReference type="PANTHER" id="PTHR10605:SF56">
    <property type="entry name" value="BIFUNCTIONAL HEPARAN SULFATE N-DEACETYLASE_N-SULFOTRANSFERASE"/>
    <property type="match status" value="1"/>
</dbReference>
<evidence type="ECO:0000313" key="2">
    <source>
        <dbReference type="EMBL" id="ADN15980.1"/>
    </source>
</evidence>
<gene>
    <name evidence="2" type="ordered locus">Cyan7822_4057</name>
</gene>
<dbReference type="Gene3D" id="3.40.50.300">
    <property type="entry name" value="P-loop containing nucleotide triphosphate hydrolases"/>
    <property type="match status" value="1"/>
</dbReference>
<keyword evidence="1 2" id="KW-0808">Transferase</keyword>